<feature type="region of interest" description="Disordered" evidence="1">
    <location>
        <begin position="34"/>
        <end position="53"/>
    </location>
</feature>
<evidence type="ECO:0000256" key="1">
    <source>
        <dbReference type="SAM" id="MobiDB-lite"/>
    </source>
</evidence>
<feature type="region of interest" description="Disordered" evidence="1">
    <location>
        <begin position="1"/>
        <end position="29"/>
    </location>
</feature>
<sequence>MPTPSRWSDRDDALADVPGKQPYDVDMRSYSRSNTKNTWETNNSTNPWISRRR</sequence>
<protein>
    <submittedName>
        <fullName evidence="2">Uncharacterized protein</fullName>
    </submittedName>
</protein>
<accession>A0A0A8Z5P4</accession>
<proteinExistence type="predicted"/>
<organism evidence="2">
    <name type="scientific">Arundo donax</name>
    <name type="common">Giant reed</name>
    <name type="synonym">Donax arundinaceus</name>
    <dbReference type="NCBI Taxonomy" id="35708"/>
    <lineage>
        <taxon>Eukaryota</taxon>
        <taxon>Viridiplantae</taxon>
        <taxon>Streptophyta</taxon>
        <taxon>Embryophyta</taxon>
        <taxon>Tracheophyta</taxon>
        <taxon>Spermatophyta</taxon>
        <taxon>Magnoliopsida</taxon>
        <taxon>Liliopsida</taxon>
        <taxon>Poales</taxon>
        <taxon>Poaceae</taxon>
        <taxon>PACMAD clade</taxon>
        <taxon>Arundinoideae</taxon>
        <taxon>Arundineae</taxon>
        <taxon>Arundo</taxon>
    </lineage>
</organism>
<evidence type="ECO:0000313" key="2">
    <source>
        <dbReference type="EMBL" id="JAD30152.1"/>
    </source>
</evidence>
<reference evidence="2" key="2">
    <citation type="journal article" date="2015" name="Data Brief">
        <title>Shoot transcriptome of the giant reed, Arundo donax.</title>
        <authorList>
            <person name="Barrero R.A."/>
            <person name="Guerrero F.D."/>
            <person name="Moolhuijzen P."/>
            <person name="Goolsby J.A."/>
            <person name="Tidwell J."/>
            <person name="Bellgard S.E."/>
            <person name="Bellgard M.I."/>
        </authorList>
    </citation>
    <scope>NUCLEOTIDE SEQUENCE</scope>
    <source>
        <tissue evidence="2">Shoot tissue taken approximately 20 cm above the soil surface</tissue>
    </source>
</reference>
<dbReference type="AlphaFoldDB" id="A0A0A8Z5P4"/>
<name>A0A0A8Z5P4_ARUDO</name>
<reference evidence="2" key="1">
    <citation type="submission" date="2014-09" db="EMBL/GenBank/DDBJ databases">
        <authorList>
            <person name="Magalhaes I.L.F."/>
            <person name="Oliveira U."/>
            <person name="Santos F.R."/>
            <person name="Vidigal T.H.D.A."/>
            <person name="Brescovit A.D."/>
            <person name="Santos A.J."/>
        </authorList>
    </citation>
    <scope>NUCLEOTIDE SEQUENCE</scope>
    <source>
        <tissue evidence="2">Shoot tissue taken approximately 20 cm above the soil surface</tissue>
    </source>
</reference>
<dbReference type="EMBL" id="GBRH01267743">
    <property type="protein sequence ID" value="JAD30152.1"/>
    <property type="molecule type" value="Transcribed_RNA"/>
</dbReference>